<name>A0A0F2TA69_STRR3</name>
<dbReference type="EMBL" id="JZKH01000051">
    <property type="protein sequence ID" value="KJS60093.1"/>
    <property type="molecule type" value="Genomic_DNA"/>
</dbReference>
<evidence type="ECO:0000313" key="4">
    <source>
        <dbReference type="EMBL" id="KJS60093.1"/>
    </source>
</evidence>
<dbReference type="SUPFAM" id="SSF101473">
    <property type="entry name" value="DhaL-like"/>
    <property type="match status" value="1"/>
</dbReference>
<dbReference type="OrthoDB" id="9800291at2"/>
<evidence type="ECO:0000259" key="3">
    <source>
        <dbReference type="PROSITE" id="PS51480"/>
    </source>
</evidence>
<sequence>MNVALVRCWITGISVTLEEHRDRLTELDSVIGDGDHGVNLVRGFTRAALELGAAPRSDETVGGLLDFTGGVLISTVGGAAGPLYGSAFRAMGTALGDTAETDEARFAEALQAGLDVLQELGAADPGDKTMVDAYAPAVAAFRDTVLAHGGFLAAARAAAEAAETALDTTITLRARKGRASYLGLRTIGHQDPGAASTTLVFRALADTIGSGRPGHLPGE</sequence>
<feature type="domain" description="DhaL" evidence="3">
    <location>
        <begin position="4"/>
        <end position="206"/>
    </location>
</feature>
<reference evidence="4 5" key="1">
    <citation type="submission" date="2015-02" db="EMBL/GenBank/DDBJ databases">
        <authorList>
            <person name="Ju K.-S."/>
            <person name="Doroghazi J.R."/>
            <person name="Metcalf W."/>
        </authorList>
    </citation>
    <scope>NUCLEOTIDE SEQUENCE [LARGE SCALE GENOMIC DNA]</scope>
    <source>
        <strain evidence="4 5">ATCC 31215</strain>
    </source>
</reference>
<keyword evidence="1" id="KW-0808">Transferase</keyword>
<keyword evidence="5" id="KW-1185">Reference proteome</keyword>
<dbReference type="PANTHER" id="PTHR28629">
    <property type="entry name" value="TRIOKINASE/FMN CYCLASE"/>
    <property type="match status" value="1"/>
</dbReference>
<protein>
    <recommendedName>
        <fullName evidence="3">DhaL domain-containing protein</fullName>
    </recommendedName>
</protein>
<dbReference type="Proteomes" id="UP000033699">
    <property type="component" value="Unassembled WGS sequence"/>
</dbReference>
<organism evidence="4 5">
    <name type="scientific">Streptomyces rubellomurinus (strain ATCC 31215)</name>
    <dbReference type="NCBI Taxonomy" id="359131"/>
    <lineage>
        <taxon>Bacteria</taxon>
        <taxon>Bacillati</taxon>
        <taxon>Actinomycetota</taxon>
        <taxon>Actinomycetes</taxon>
        <taxon>Kitasatosporales</taxon>
        <taxon>Streptomycetaceae</taxon>
        <taxon>Streptomyces</taxon>
    </lineage>
</organism>
<dbReference type="GO" id="GO:0004371">
    <property type="term" value="F:glycerone kinase activity"/>
    <property type="evidence" value="ECO:0007669"/>
    <property type="project" value="InterPro"/>
</dbReference>
<accession>A0A0F2TA69</accession>
<gene>
    <name evidence="4" type="ORF">VM95_23250</name>
</gene>
<dbReference type="FunFam" id="1.25.40.340:FF:000002">
    <property type="entry name" value="Dihydroxyacetone kinase, L subunit"/>
    <property type="match status" value="1"/>
</dbReference>
<dbReference type="GO" id="GO:0019563">
    <property type="term" value="P:glycerol catabolic process"/>
    <property type="evidence" value="ECO:0007669"/>
    <property type="project" value="TreeGrafter"/>
</dbReference>
<dbReference type="NCBIfam" id="TIGR02365">
    <property type="entry name" value="dha_L_ycgS"/>
    <property type="match status" value="1"/>
</dbReference>
<keyword evidence="2" id="KW-0418">Kinase</keyword>
<dbReference type="InterPro" id="IPR036117">
    <property type="entry name" value="DhaL_dom_sf"/>
</dbReference>
<dbReference type="SMART" id="SM01120">
    <property type="entry name" value="Dak2"/>
    <property type="match status" value="1"/>
</dbReference>
<dbReference type="Pfam" id="PF02734">
    <property type="entry name" value="Dak2"/>
    <property type="match status" value="1"/>
</dbReference>
<comment type="caution">
    <text evidence="4">The sequence shown here is derived from an EMBL/GenBank/DDBJ whole genome shotgun (WGS) entry which is preliminary data.</text>
</comment>
<dbReference type="RefSeq" id="WP_045699996.1">
    <property type="nucleotide sequence ID" value="NZ_JZKH01000051.1"/>
</dbReference>
<dbReference type="AlphaFoldDB" id="A0A0F2TA69"/>
<dbReference type="PATRIC" id="fig|359131.3.peg.5657"/>
<dbReference type="GO" id="GO:0005829">
    <property type="term" value="C:cytosol"/>
    <property type="evidence" value="ECO:0007669"/>
    <property type="project" value="TreeGrafter"/>
</dbReference>
<dbReference type="PROSITE" id="PS51480">
    <property type="entry name" value="DHAL"/>
    <property type="match status" value="1"/>
</dbReference>
<dbReference type="InterPro" id="IPR050861">
    <property type="entry name" value="Dihydroxyacetone_Kinase"/>
</dbReference>
<dbReference type="InterPro" id="IPR004007">
    <property type="entry name" value="DhaL_dom"/>
</dbReference>
<evidence type="ECO:0000313" key="5">
    <source>
        <dbReference type="Proteomes" id="UP000033699"/>
    </source>
</evidence>
<dbReference type="Gene3D" id="1.25.40.340">
    <property type="match status" value="1"/>
</dbReference>
<proteinExistence type="predicted"/>
<evidence type="ECO:0000256" key="2">
    <source>
        <dbReference type="ARBA" id="ARBA00022777"/>
    </source>
</evidence>
<dbReference type="InterPro" id="IPR012737">
    <property type="entry name" value="DhaK_L_YcgS"/>
</dbReference>
<evidence type="ECO:0000256" key="1">
    <source>
        <dbReference type="ARBA" id="ARBA00022679"/>
    </source>
</evidence>
<dbReference type="PANTHER" id="PTHR28629:SF4">
    <property type="entry name" value="TRIOKINASE_FMN CYCLASE"/>
    <property type="match status" value="1"/>
</dbReference>